<evidence type="ECO:0000256" key="3">
    <source>
        <dbReference type="ARBA" id="ARBA00023069"/>
    </source>
</evidence>
<sequence length="513" mass="62554">MMVQHVRRCREFTGPTPHSVAIRAKPTSKRPVEHLILETRRKDELREQAIAETKYQKSCDLKSEWEKATDKRIKSNTIARRVEKLMQRGTFSLEDRRERLKEMLLAEEQQYIEEMEAKEETTLERQAKMRERAKFLKEKREQERLKLVDEKLDQRWRNNCEELRSTLSQRHQDEVFVERHEQLKMKEEKKKKELEVDKFYADLWAEDIQIKSMREEQTAREQIERNRETLKVLQVQIAACEKQREDEEKLKEMEAQWLKEEAQLRAEEEKWLQEEKLRKQKAAKRSREVSIRLKKEKEAKEKQEELALDMKILEKLLDDTRNEVKEETQRKREMREENLRFMQYCAMNRKEDEEREKELERIVNEEVEKKWAQTIKQYKMERDARQKLLANVMKSREQQIEERKRIAEKEQEAEIAERDALLAAIEEHKRLEAENQERIKNRNIGYQRDLDMQIDYQRRVKAKEIEEEEREFRMGQEAEAEYQRKLKEALDRPTIDKVHPMRIMGTALRSKSN</sequence>
<evidence type="ECO:0000259" key="8">
    <source>
        <dbReference type="Pfam" id="PF13868"/>
    </source>
</evidence>
<evidence type="ECO:0000256" key="4">
    <source>
        <dbReference type="ARBA" id="ARBA00023273"/>
    </source>
</evidence>
<keyword evidence="10" id="KW-1185">Reference proteome</keyword>
<name>A0AAU9VUD6_9CNID</name>
<organism evidence="9 10">
    <name type="scientific">Pocillopora meandrina</name>
    <dbReference type="NCBI Taxonomy" id="46732"/>
    <lineage>
        <taxon>Eukaryota</taxon>
        <taxon>Metazoa</taxon>
        <taxon>Cnidaria</taxon>
        <taxon>Anthozoa</taxon>
        <taxon>Hexacorallia</taxon>
        <taxon>Scleractinia</taxon>
        <taxon>Astrocoeniina</taxon>
        <taxon>Pocilloporidae</taxon>
        <taxon>Pocillopora</taxon>
    </lineage>
</organism>
<dbReference type="PANTHER" id="PTHR31183">
    <property type="entry name" value="TRICHOPLEIN KERATIN FILAMENT-BINDING PROTEIN FAMILY MEMBER"/>
    <property type="match status" value="1"/>
</dbReference>
<evidence type="ECO:0000256" key="2">
    <source>
        <dbReference type="ARBA" id="ARBA00023054"/>
    </source>
</evidence>
<dbReference type="PANTHER" id="PTHR31183:SF1">
    <property type="entry name" value="CILIA- AND FLAGELLA-ASSOCIATED PROTEIN 53"/>
    <property type="match status" value="1"/>
</dbReference>
<keyword evidence="3" id="KW-0969">Cilium</keyword>
<feature type="domain" description="Trichohyalin-plectin-homology" evidence="8">
    <location>
        <begin position="156"/>
        <end position="490"/>
    </location>
</feature>
<dbReference type="AlphaFoldDB" id="A0AAU9VUD6"/>
<dbReference type="Proteomes" id="UP001159428">
    <property type="component" value="Unassembled WGS sequence"/>
</dbReference>
<evidence type="ECO:0000256" key="6">
    <source>
        <dbReference type="ARBA" id="ARBA00033773"/>
    </source>
</evidence>
<comment type="subcellular location">
    <subcellularLocation>
        <location evidence="1">Cell projection</location>
        <location evidence="1">Cilium</location>
    </subcellularLocation>
</comment>
<dbReference type="GO" id="GO:0005929">
    <property type="term" value="C:cilium"/>
    <property type="evidence" value="ECO:0007669"/>
    <property type="project" value="UniProtKB-SubCell"/>
</dbReference>
<protein>
    <recommendedName>
        <fullName evidence="6">Cilia- and flagella-associated protein 53</fullName>
    </recommendedName>
</protein>
<comment type="caution">
    <text evidence="9">The sequence shown here is derived from an EMBL/GenBank/DDBJ whole genome shotgun (WGS) entry which is preliminary data.</text>
</comment>
<dbReference type="Pfam" id="PF13868">
    <property type="entry name" value="TPH"/>
    <property type="match status" value="1"/>
</dbReference>
<evidence type="ECO:0000256" key="7">
    <source>
        <dbReference type="SAM" id="Coils"/>
    </source>
</evidence>
<evidence type="ECO:0000313" key="10">
    <source>
        <dbReference type="Proteomes" id="UP001159428"/>
    </source>
</evidence>
<dbReference type="InterPro" id="IPR043597">
    <property type="entry name" value="TPH_dom"/>
</dbReference>
<comment type="similarity">
    <text evidence="5">Belongs to the CFAP53 family.</text>
</comment>
<feature type="coiled-coil region" evidence="7">
    <location>
        <begin position="177"/>
        <end position="270"/>
    </location>
</feature>
<proteinExistence type="inferred from homology"/>
<evidence type="ECO:0000313" key="9">
    <source>
        <dbReference type="EMBL" id="CAH3038186.1"/>
    </source>
</evidence>
<gene>
    <name evidence="9" type="ORF">PMEA_00021563</name>
</gene>
<accession>A0AAU9VUD6</accession>
<keyword evidence="2 7" id="KW-0175">Coiled coil</keyword>
<evidence type="ECO:0000256" key="1">
    <source>
        <dbReference type="ARBA" id="ARBA00004138"/>
    </source>
</evidence>
<dbReference type="InterPro" id="IPR043596">
    <property type="entry name" value="CFAP53/TCHP"/>
</dbReference>
<dbReference type="EMBL" id="CALNXJ010000004">
    <property type="protein sequence ID" value="CAH3038186.1"/>
    <property type="molecule type" value="Genomic_DNA"/>
</dbReference>
<reference evidence="9 10" key="1">
    <citation type="submission" date="2022-05" db="EMBL/GenBank/DDBJ databases">
        <authorList>
            <consortium name="Genoscope - CEA"/>
            <person name="William W."/>
        </authorList>
    </citation>
    <scope>NUCLEOTIDE SEQUENCE [LARGE SCALE GENOMIC DNA]</scope>
</reference>
<evidence type="ECO:0000256" key="5">
    <source>
        <dbReference type="ARBA" id="ARBA00033747"/>
    </source>
</evidence>
<keyword evidence="4" id="KW-0966">Cell projection</keyword>
<feature type="coiled-coil region" evidence="7">
    <location>
        <begin position="296"/>
        <end position="419"/>
    </location>
</feature>
<feature type="coiled-coil region" evidence="7">
    <location>
        <begin position="101"/>
        <end position="146"/>
    </location>
</feature>